<evidence type="ECO:0000313" key="15">
    <source>
        <dbReference type="EMBL" id="RUO51140.1"/>
    </source>
</evidence>
<dbReference type="InterPro" id="IPR001610">
    <property type="entry name" value="PAC"/>
</dbReference>
<dbReference type="Pfam" id="PF00512">
    <property type="entry name" value="HisKA"/>
    <property type="match status" value="1"/>
</dbReference>
<protein>
    <recommendedName>
        <fullName evidence="3">histidine kinase</fullName>
        <ecNumber evidence="3">2.7.13.3</ecNumber>
    </recommendedName>
</protein>
<feature type="domain" description="Histidine kinase" evidence="13">
    <location>
        <begin position="605"/>
        <end position="819"/>
    </location>
</feature>
<evidence type="ECO:0000256" key="3">
    <source>
        <dbReference type="ARBA" id="ARBA00012438"/>
    </source>
</evidence>
<comment type="caution">
    <text evidence="15">The sequence shown here is derived from an EMBL/GenBank/DDBJ whole genome shotgun (WGS) entry which is preliminary data.</text>
</comment>
<dbReference type="PROSITE" id="PS50113">
    <property type="entry name" value="PAC"/>
    <property type="match status" value="1"/>
</dbReference>
<evidence type="ECO:0000256" key="1">
    <source>
        <dbReference type="ARBA" id="ARBA00000085"/>
    </source>
</evidence>
<evidence type="ECO:0000256" key="6">
    <source>
        <dbReference type="ARBA" id="ARBA00022679"/>
    </source>
</evidence>
<keyword evidence="7 12" id="KW-0812">Transmembrane</keyword>
<dbReference type="Pfam" id="PF02518">
    <property type="entry name" value="HATPase_c"/>
    <property type="match status" value="1"/>
</dbReference>
<dbReference type="CDD" id="cd00082">
    <property type="entry name" value="HisKA"/>
    <property type="match status" value="1"/>
</dbReference>
<dbReference type="CDD" id="cd12913">
    <property type="entry name" value="PDC1_MCP_like"/>
    <property type="match status" value="1"/>
</dbReference>
<evidence type="ECO:0000256" key="8">
    <source>
        <dbReference type="ARBA" id="ARBA00022777"/>
    </source>
</evidence>
<feature type="domain" description="PAC" evidence="14">
    <location>
        <begin position="535"/>
        <end position="587"/>
    </location>
</feature>
<dbReference type="InterPro" id="IPR005467">
    <property type="entry name" value="His_kinase_dom"/>
</dbReference>
<dbReference type="Gene3D" id="1.10.287.130">
    <property type="match status" value="1"/>
</dbReference>
<organism evidence="15 16">
    <name type="scientific">Idiomarina fontislapidosi</name>
    <dbReference type="NCBI Taxonomy" id="263723"/>
    <lineage>
        <taxon>Bacteria</taxon>
        <taxon>Pseudomonadati</taxon>
        <taxon>Pseudomonadota</taxon>
        <taxon>Gammaproteobacteria</taxon>
        <taxon>Alteromonadales</taxon>
        <taxon>Idiomarinaceae</taxon>
        <taxon>Idiomarina</taxon>
    </lineage>
</organism>
<evidence type="ECO:0000256" key="9">
    <source>
        <dbReference type="ARBA" id="ARBA00022989"/>
    </source>
</evidence>
<accession>A0A432XR18</accession>
<comment type="catalytic activity">
    <reaction evidence="1">
        <text>ATP + protein L-histidine = ADP + protein N-phospho-L-histidine.</text>
        <dbReference type="EC" id="2.7.13.3"/>
    </reaction>
</comment>
<dbReference type="InterPro" id="IPR003661">
    <property type="entry name" value="HisK_dim/P_dom"/>
</dbReference>
<dbReference type="SUPFAM" id="SSF55874">
    <property type="entry name" value="ATPase domain of HSP90 chaperone/DNA topoisomerase II/histidine kinase"/>
    <property type="match status" value="1"/>
</dbReference>
<dbReference type="EMBL" id="PIPV01000013">
    <property type="protein sequence ID" value="RUO51140.1"/>
    <property type="molecule type" value="Genomic_DNA"/>
</dbReference>
<keyword evidence="6" id="KW-0808">Transferase</keyword>
<dbReference type="Gene3D" id="3.30.450.20">
    <property type="entry name" value="PAS domain"/>
    <property type="match status" value="2"/>
</dbReference>
<reference evidence="16" key="1">
    <citation type="journal article" date="2018" name="Front. Microbiol.">
        <title>Genome-Based Analysis Reveals the Taxonomy and Diversity of the Family Idiomarinaceae.</title>
        <authorList>
            <person name="Liu Y."/>
            <person name="Lai Q."/>
            <person name="Shao Z."/>
        </authorList>
    </citation>
    <scope>NUCLEOTIDE SEQUENCE [LARGE SCALE GENOMIC DNA]</scope>
    <source>
        <strain evidence="16">F23</strain>
    </source>
</reference>
<dbReference type="SUPFAM" id="SSF55785">
    <property type="entry name" value="PYP-like sensor domain (PAS domain)"/>
    <property type="match status" value="1"/>
</dbReference>
<keyword evidence="11 12" id="KW-0472">Membrane</keyword>
<dbReference type="InterPro" id="IPR033479">
    <property type="entry name" value="dCache_1"/>
</dbReference>
<dbReference type="InterPro" id="IPR050736">
    <property type="entry name" value="Sensor_HK_Regulatory"/>
</dbReference>
<sequence length="820" mass="92776">MDRNRSLSQSLWQAFRRYALLPMIMVELALITIYVVTNQWVTQQTKQELVETALSESAQIANRQAAIVDAQLVSVEKQLSLYRESIAAVLNEPRIKWQNHAQWVKGDGGQFYTQAPLDKDGIAAFYSALTPPEQQNLNLIEQLRILTPVMRQMVADDSWVQQVYFNTQDSLNVIYPFIDVSSQYAPDVDIPKFNFFYLADETHNPARLPVWTPVYLDPAGQGWMLSVVAPVYKSDELIGVAGADITIANLVEYLSNTQVPWGGFVLLASESGKILALPERAQQRLGVDVPQNHSTKQAKQDQTDFQSPNMADINGAEQLLATWQDNPDSLQTVSLSGMSYIAAWHPVAETDWQVLVLVEEDKLLARTNTIYHQTELLSLILLAGLVIFYLLYFQFVKNRTHRFSQRLNRNLKKLSSALAKTGRQEFELTIPDLEAPELNRLAKQITQVADQLRSNLFSLRKNEARLRFALESSGESLITQSVELNRVEVTDNFADISQRPEKVFELDEYSNWIHPDDREKVLALRLHAQRTQQPLSADYRLQRKDGSYIWVQSRGQVLRDEATGHDLIIGTITDISDRKAIEQNLRAAKDAANEANRAKSKLLSSITHEIKTPLTTILGIADILRYKSTDSGHRESLGRLISAAEYLNHLVDDILTLSKLESKSLSVSAERINPHPLIIETIDWFRESLETTGTEVQCELLTEPPVLDLDPVRFKQVLTNLLSNAIKYSPKNSKVKIIEAQSEQVYTVTVKDEGWGIPPLYRDRLFESFNRFGREQTAVEGTGIGLAICSELMNLMGGEISYQPQEKGSLFILSFPVRYS</sequence>
<dbReference type="PANTHER" id="PTHR43711">
    <property type="entry name" value="TWO-COMPONENT HISTIDINE KINASE"/>
    <property type="match status" value="1"/>
</dbReference>
<evidence type="ECO:0000256" key="4">
    <source>
        <dbReference type="ARBA" id="ARBA00022475"/>
    </source>
</evidence>
<evidence type="ECO:0000259" key="13">
    <source>
        <dbReference type="PROSITE" id="PS50109"/>
    </source>
</evidence>
<keyword evidence="5" id="KW-0597">Phosphoprotein</keyword>
<feature type="transmembrane region" description="Helical" evidence="12">
    <location>
        <begin position="20"/>
        <end position="41"/>
    </location>
</feature>
<evidence type="ECO:0000256" key="2">
    <source>
        <dbReference type="ARBA" id="ARBA00004651"/>
    </source>
</evidence>
<dbReference type="Gene3D" id="3.30.565.10">
    <property type="entry name" value="Histidine kinase-like ATPase, C-terminal domain"/>
    <property type="match status" value="1"/>
</dbReference>
<keyword evidence="9 12" id="KW-1133">Transmembrane helix</keyword>
<evidence type="ECO:0000256" key="11">
    <source>
        <dbReference type="ARBA" id="ARBA00023136"/>
    </source>
</evidence>
<evidence type="ECO:0000256" key="10">
    <source>
        <dbReference type="ARBA" id="ARBA00023012"/>
    </source>
</evidence>
<evidence type="ECO:0000259" key="14">
    <source>
        <dbReference type="PROSITE" id="PS50113"/>
    </source>
</evidence>
<dbReference type="PANTHER" id="PTHR43711:SF31">
    <property type="entry name" value="HISTIDINE KINASE"/>
    <property type="match status" value="1"/>
</dbReference>
<keyword evidence="10" id="KW-0902">Two-component regulatory system</keyword>
<dbReference type="GO" id="GO:0005886">
    <property type="term" value="C:plasma membrane"/>
    <property type="evidence" value="ECO:0007669"/>
    <property type="project" value="UniProtKB-SubCell"/>
</dbReference>
<evidence type="ECO:0000313" key="16">
    <source>
        <dbReference type="Proteomes" id="UP000287330"/>
    </source>
</evidence>
<dbReference type="InterPro" id="IPR013655">
    <property type="entry name" value="PAS_fold_3"/>
</dbReference>
<dbReference type="CDD" id="cd00130">
    <property type="entry name" value="PAS"/>
    <property type="match status" value="1"/>
</dbReference>
<dbReference type="Proteomes" id="UP000287330">
    <property type="component" value="Unassembled WGS sequence"/>
</dbReference>
<dbReference type="InterPro" id="IPR036097">
    <property type="entry name" value="HisK_dim/P_sf"/>
</dbReference>
<dbReference type="SUPFAM" id="SSF47384">
    <property type="entry name" value="Homodimeric domain of signal transducing histidine kinase"/>
    <property type="match status" value="1"/>
</dbReference>
<dbReference type="InterPro" id="IPR035965">
    <property type="entry name" value="PAS-like_dom_sf"/>
</dbReference>
<dbReference type="CDD" id="cd18774">
    <property type="entry name" value="PDC2_HK_sensor"/>
    <property type="match status" value="1"/>
</dbReference>
<dbReference type="PRINTS" id="PR00344">
    <property type="entry name" value="BCTRLSENSOR"/>
</dbReference>
<evidence type="ECO:0000256" key="7">
    <source>
        <dbReference type="ARBA" id="ARBA00022692"/>
    </source>
</evidence>
<dbReference type="InterPro" id="IPR003594">
    <property type="entry name" value="HATPase_dom"/>
</dbReference>
<evidence type="ECO:0000256" key="5">
    <source>
        <dbReference type="ARBA" id="ARBA00022553"/>
    </source>
</evidence>
<name>A0A432XR18_9GAMM</name>
<dbReference type="InterPro" id="IPR004358">
    <property type="entry name" value="Sig_transdc_His_kin-like_C"/>
</dbReference>
<dbReference type="SMART" id="SM00388">
    <property type="entry name" value="HisKA"/>
    <property type="match status" value="1"/>
</dbReference>
<dbReference type="OrthoDB" id="8572793at2"/>
<dbReference type="SMART" id="SM00387">
    <property type="entry name" value="HATPase_c"/>
    <property type="match status" value="1"/>
</dbReference>
<dbReference type="InterPro" id="IPR036890">
    <property type="entry name" value="HATPase_C_sf"/>
</dbReference>
<dbReference type="InterPro" id="IPR000700">
    <property type="entry name" value="PAS-assoc_C"/>
</dbReference>
<dbReference type="Pfam" id="PF02743">
    <property type="entry name" value="dCache_1"/>
    <property type="match status" value="1"/>
</dbReference>
<dbReference type="EC" id="2.7.13.3" evidence="3"/>
<feature type="transmembrane region" description="Helical" evidence="12">
    <location>
        <begin position="376"/>
        <end position="396"/>
    </location>
</feature>
<dbReference type="SMART" id="SM00086">
    <property type="entry name" value="PAC"/>
    <property type="match status" value="1"/>
</dbReference>
<dbReference type="AlphaFoldDB" id="A0A432XR18"/>
<proteinExistence type="predicted"/>
<gene>
    <name evidence="15" type="ORF">CWE25_12095</name>
</gene>
<dbReference type="GO" id="GO:0000155">
    <property type="term" value="F:phosphorelay sensor kinase activity"/>
    <property type="evidence" value="ECO:0007669"/>
    <property type="project" value="InterPro"/>
</dbReference>
<evidence type="ECO:0000256" key="12">
    <source>
        <dbReference type="SAM" id="Phobius"/>
    </source>
</evidence>
<keyword evidence="16" id="KW-1185">Reference proteome</keyword>
<dbReference type="PROSITE" id="PS50109">
    <property type="entry name" value="HIS_KIN"/>
    <property type="match status" value="1"/>
</dbReference>
<dbReference type="CDD" id="cd00075">
    <property type="entry name" value="HATPase"/>
    <property type="match status" value="1"/>
</dbReference>
<dbReference type="InterPro" id="IPR000014">
    <property type="entry name" value="PAS"/>
</dbReference>
<dbReference type="Pfam" id="PF08447">
    <property type="entry name" value="PAS_3"/>
    <property type="match status" value="1"/>
</dbReference>
<dbReference type="RefSeq" id="WP_110575991.1">
    <property type="nucleotide sequence ID" value="NZ_PIPV01000013.1"/>
</dbReference>
<keyword evidence="8" id="KW-0418">Kinase</keyword>
<dbReference type="NCBIfam" id="TIGR00229">
    <property type="entry name" value="sensory_box"/>
    <property type="match status" value="1"/>
</dbReference>
<keyword evidence="4" id="KW-1003">Cell membrane</keyword>
<comment type="subcellular location">
    <subcellularLocation>
        <location evidence="2">Cell membrane</location>
        <topology evidence="2">Multi-pass membrane protein</topology>
    </subcellularLocation>
</comment>